<feature type="region of interest" description="Disordered" evidence="9">
    <location>
        <begin position="153"/>
        <end position="265"/>
    </location>
</feature>
<keyword evidence="5" id="KW-0862">Zinc</keyword>
<evidence type="ECO:0000256" key="5">
    <source>
        <dbReference type="ARBA" id="ARBA00022833"/>
    </source>
</evidence>
<feature type="region of interest" description="Disordered" evidence="9">
    <location>
        <begin position="452"/>
        <end position="473"/>
    </location>
</feature>
<evidence type="ECO:0000313" key="13">
    <source>
        <dbReference type="Proteomes" id="UP001244011"/>
    </source>
</evidence>
<organism evidence="12 13">
    <name type="scientific">Phialemonium atrogriseum</name>
    <dbReference type="NCBI Taxonomy" id="1093897"/>
    <lineage>
        <taxon>Eukaryota</taxon>
        <taxon>Fungi</taxon>
        <taxon>Dikarya</taxon>
        <taxon>Ascomycota</taxon>
        <taxon>Pezizomycotina</taxon>
        <taxon>Sordariomycetes</taxon>
        <taxon>Sordariomycetidae</taxon>
        <taxon>Cephalothecales</taxon>
        <taxon>Cephalothecaceae</taxon>
        <taxon>Phialemonium</taxon>
    </lineage>
</organism>
<dbReference type="InterPro" id="IPR036028">
    <property type="entry name" value="SH3-like_dom_sf"/>
</dbReference>
<dbReference type="PROSITE" id="PS00518">
    <property type="entry name" value="ZF_RING_1"/>
    <property type="match status" value="1"/>
</dbReference>
<dbReference type="SMART" id="SM00184">
    <property type="entry name" value="RING"/>
    <property type="match status" value="1"/>
</dbReference>
<evidence type="ECO:0000256" key="7">
    <source>
        <dbReference type="PROSITE-ProRule" id="PRU00175"/>
    </source>
</evidence>
<keyword evidence="3" id="KW-0479">Metal-binding</keyword>
<evidence type="ECO:0000256" key="6">
    <source>
        <dbReference type="ARBA" id="ARBA00022843"/>
    </source>
</evidence>
<dbReference type="GO" id="GO:0004842">
    <property type="term" value="F:ubiquitin-protein transferase activity"/>
    <property type="evidence" value="ECO:0007669"/>
    <property type="project" value="TreeGrafter"/>
</dbReference>
<evidence type="ECO:0000256" key="9">
    <source>
        <dbReference type="SAM" id="MobiDB-lite"/>
    </source>
</evidence>
<sequence length="1001" mass="108998">MDSPRPEIDLEKELTCSICTELLYQPLTLLDCLHTFCGACLKEWFSWQATAAENAPTPPAPGSPIFTCPSCRASVRDTRHNATVATLLDMFLAANPHKSKSAEEKAEMNNKYKRGDRVLRRLNIPEKTPEQRRLDEAERVLIEEVRQMSLREAIAESSSRRSTPPRRSESRSRDGGSRPSREPSREPQRGTRARDARERARRQAADEETRRRAEQTAAMRQSEGRPRDEGRPRRSGSRQRSAAELSEASRRHIEHQPSLRSLISSSDIGSMDIEREIEEFARQIQEEGLLEGLDLDNLDLNNNDELSRKITEAYRRRQRQRSRTEAARRSNASGDSPHSDPATAENQTRPADSSRASSRPTSRQRPQSRSLSTTRQADDRSRPPLSSAAAHLEVEEPIRRHRRRTTSGGRSATVPVPIAEPDARPAARSQTDLTLQPHESDMPLGRPSIGGEVRSSSTPMIGTSTQAASGPANARNLPFNARANNAGLGIIQLPHSDTPPEQGSSQGKRFRRPADLMLGPAGPNFAASGGQSSPSLSSPSLASPGHQRTASQLYPEPLITCQRCRKQHIEYELHYNCSICHGGDWNICLDCYRRGKGCQHWFGFGYAAWSKWEKVRGDADGKLPEPHVLTANRYMPPKVTSGAADGRQTLTTQNPSERLQSGTFCSRCSAWTNECFWRCGICNEGDWGFCTDCVNQGRCCTHPLLPLAYSPPPRRAAAPLSSPTTSSPRSPGGSPRPPAAAAAAAAADAVPATGVFRPLAFTARCDVCQHAIPPARPRFHCYSCGGSGGGYNVCQACYGGLVAGGAVSAENGPAGWRRCPHQGAHRMAVVTGVLAESSAEGGGGGGGGGDGGGQWWRCVVRDCVGGRKLQQLEQQQQQQQRRDPASASATALLQTWYWFEGEQRRERLVSRDVAAVVDPGEGAAAGAGADGFPPDGGGGMRAVARWGWYPAAGAEDELLFPRGAEIREIDDVNGEWFHGVYMGAKGLFPAPYVQILDGQDG</sequence>
<feature type="compositionally biased region" description="Low complexity" evidence="9">
    <location>
        <begin position="526"/>
        <end position="545"/>
    </location>
</feature>
<dbReference type="GO" id="GO:0005634">
    <property type="term" value="C:nucleus"/>
    <property type="evidence" value="ECO:0007669"/>
    <property type="project" value="TreeGrafter"/>
</dbReference>
<keyword evidence="4 7" id="KW-0863">Zinc-finger</keyword>
<dbReference type="SUPFAM" id="SSF50044">
    <property type="entry name" value="SH3-domain"/>
    <property type="match status" value="1"/>
</dbReference>
<keyword evidence="13" id="KW-1185">Reference proteome</keyword>
<dbReference type="Pfam" id="PF00097">
    <property type="entry name" value="zf-C3HC4"/>
    <property type="match status" value="1"/>
</dbReference>
<feature type="compositionally biased region" description="Low complexity" evidence="9">
    <location>
        <begin position="715"/>
        <end position="739"/>
    </location>
</feature>
<dbReference type="Gene3D" id="2.30.30.40">
    <property type="entry name" value="SH3 Domains"/>
    <property type="match status" value="1"/>
</dbReference>
<evidence type="ECO:0000256" key="3">
    <source>
        <dbReference type="ARBA" id="ARBA00022723"/>
    </source>
</evidence>
<protein>
    <recommendedName>
        <fullName evidence="14">RING-type domain-containing protein</fullName>
    </recommendedName>
</protein>
<feature type="compositionally biased region" description="Basic and acidic residues" evidence="9">
    <location>
        <begin position="247"/>
        <end position="257"/>
    </location>
</feature>
<dbReference type="SUPFAM" id="SSF57850">
    <property type="entry name" value="RING/U-box"/>
    <property type="match status" value="1"/>
</dbReference>
<evidence type="ECO:0000313" key="12">
    <source>
        <dbReference type="EMBL" id="KAK1769319.1"/>
    </source>
</evidence>
<name>A0AAJ0FNS6_9PEZI</name>
<keyword evidence="2 8" id="KW-0728">SH3 domain</keyword>
<feature type="region of interest" description="Disordered" evidence="9">
    <location>
        <begin position="636"/>
        <end position="659"/>
    </location>
</feature>
<dbReference type="InterPro" id="IPR018957">
    <property type="entry name" value="Znf_C3HC4_RING-type"/>
</dbReference>
<evidence type="ECO:0000256" key="8">
    <source>
        <dbReference type="PROSITE-ProRule" id="PRU00192"/>
    </source>
</evidence>
<evidence type="ECO:0000256" key="4">
    <source>
        <dbReference type="ARBA" id="ARBA00022771"/>
    </source>
</evidence>
<dbReference type="SMART" id="SM00326">
    <property type="entry name" value="SH3"/>
    <property type="match status" value="1"/>
</dbReference>
<accession>A0AAJ0FNS6</accession>
<dbReference type="InterPro" id="IPR001452">
    <property type="entry name" value="SH3_domain"/>
</dbReference>
<feature type="domain" description="SH3" evidence="10">
    <location>
        <begin position="937"/>
        <end position="998"/>
    </location>
</feature>
<dbReference type="PANTHER" id="PTHR16079">
    <property type="entry name" value="UBIQUITIN LIGASE PROTEIN CHFR"/>
    <property type="match status" value="1"/>
</dbReference>
<dbReference type="InterPro" id="IPR013083">
    <property type="entry name" value="Znf_RING/FYVE/PHD"/>
</dbReference>
<dbReference type="InterPro" id="IPR001841">
    <property type="entry name" value="Znf_RING"/>
</dbReference>
<feature type="compositionally biased region" description="Basic and acidic residues" evidence="9">
    <location>
        <begin position="222"/>
        <end position="232"/>
    </location>
</feature>
<dbReference type="RefSeq" id="XP_060285532.1">
    <property type="nucleotide sequence ID" value="XM_060432287.1"/>
</dbReference>
<dbReference type="InterPro" id="IPR017907">
    <property type="entry name" value="Znf_RING_CS"/>
</dbReference>
<evidence type="ECO:0000259" key="10">
    <source>
        <dbReference type="PROSITE" id="PS50002"/>
    </source>
</evidence>
<evidence type="ECO:0000256" key="1">
    <source>
        <dbReference type="ARBA" id="ARBA00008649"/>
    </source>
</evidence>
<dbReference type="PROSITE" id="PS50002">
    <property type="entry name" value="SH3"/>
    <property type="match status" value="1"/>
</dbReference>
<feature type="compositionally biased region" description="Low complexity" evidence="9">
    <location>
        <begin position="349"/>
        <end position="375"/>
    </location>
</feature>
<dbReference type="Proteomes" id="UP001244011">
    <property type="component" value="Unassembled WGS sequence"/>
</dbReference>
<evidence type="ECO:0008006" key="14">
    <source>
        <dbReference type="Google" id="ProtNLM"/>
    </source>
</evidence>
<feature type="region of interest" description="Disordered" evidence="9">
    <location>
        <begin position="514"/>
        <end position="549"/>
    </location>
</feature>
<dbReference type="Gene3D" id="3.30.40.10">
    <property type="entry name" value="Zinc/RING finger domain, C3HC4 (zinc finger)"/>
    <property type="match status" value="1"/>
</dbReference>
<reference evidence="12" key="1">
    <citation type="submission" date="2023-06" db="EMBL/GenBank/DDBJ databases">
        <title>Genome-scale phylogeny and comparative genomics of the fungal order Sordariales.</title>
        <authorList>
            <consortium name="Lawrence Berkeley National Laboratory"/>
            <person name="Hensen N."/>
            <person name="Bonometti L."/>
            <person name="Westerberg I."/>
            <person name="Brannstrom I.O."/>
            <person name="Guillou S."/>
            <person name="Cros-Aarteil S."/>
            <person name="Calhoun S."/>
            <person name="Haridas S."/>
            <person name="Kuo A."/>
            <person name="Mondo S."/>
            <person name="Pangilinan J."/>
            <person name="Riley R."/>
            <person name="Labutti K."/>
            <person name="Andreopoulos B."/>
            <person name="Lipzen A."/>
            <person name="Chen C."/>
            <person name="Yanf M."/>
            <person name="Daum C."/>
            <person name="Ng V."/>
            <person name="Clum A."/>
            <person name="Steindorff A."/>
            <person name="Ohm R."/>
            <person name="Martin F."/>
            <person name="Silar P."/>
            <person name="Natvig D."/>
            <person name="Lalanne C."/>
            <person name="Gautier V."/>
            <person name="Ament-Velasquez S.L."/>
            <person name="Kruys A."/>
            <person name="Hutchinson M.I."/>
            <person name="Powell A.J."/>
            <person name="Barry K."/>
            <person name="Miller A.N."/>
            <person name="Grigoriev I.V."/>
            <person name="Debuchy R."/>
            <person name="Gladieux P."/>
            <person name="Thoren M.H."/>
            <person name="Johannesson H."/>
        </authorList>
    </citation>
    <scope>NUCLEOTIDE SEQUENCE</scope>
    <source>
        <strain evidence="12">8032-3</strain>
    </source>
</reference>
<comment type="similarity">
    <text evidence="1">Belongs to the SH3RF family.</text>
</comment>
<dbReference type="EMBL" id="MU839003">
    <property type="protein sequence ID" value="KAK1769319.1"/>
    <property type="molecule type" value="Genomic_DNA"/>
</dbReference>
<feature type="compositionally biased region" description="Polar residues" evidence="9">
    <location>
        <begin position="454"/>
        <end position="468"/>
    </location>
</feature>
<dbReference type="GO" id="GO:0016567">
    <property type="term" value="P:protein ubiquitination"/>
    <property type="evidence" value="ECO:0007669"/>
    <property type="project" value="TreeGrafter"/>
</dbReference>
<feature type="compositionally biased region" description="Basic and acidic residues" evidence="9">
    <location>
        <begin position="166"/>
        <end position="214"/>
    </location>
</feature>
<proteinExistence type="inferred from homology"/>
<evidence type="ECO:0000259" key="11">
    <source>
        <dbReference type="PROSITE" id="PS50089"/>
    </source>
</evidence>
<dbReference type="GeneID" id="85315474"/>
<keyword evidence="6" id="KW-0832">Ubl conjugation</keyword>
<dbReference type="InterPro" id="IPR052256">
    <property type="entry name" value="E3_ubiquitin-ligase_CHFR"/>
</dbReference>
<comment type="caution">
    <text evidence="12">The sequence shown here is derived from an EMBL/GenBank/DDBJ whole genome shotgun (WGS) entry which is preliminary data.</text>
</comment>
<dbReference type="PROSITE" id="PS50089">
    <property type="entry name" value="ZF_RING_2"/>
    <property type="match status" value="1"/>
</dbReference>
<feature type="region of interest" description="Disordered" evidence="9">
    <location>
        <begin position="714"/>
        <end position="739"/>
    </location>
</feature>
<evidence type="ECO:0000256" key="2">
    <source>
        <dbReference type="ARBA" id="ARBA00022443"/>
    </source>
</evidence>
<gene>
    <name evidence="12" type="ORF">QBC33DRAFT_605798</name>
</gene>
<feature type="compositionally biased region" description="Polar residues" evidence="9">
    <location>
        <begin position="648"/>
        <end position="659"/>
    </location>
</feature>
<feature type="region of interest" description="Disordered" evidence="9">
    <location>
        <begin position="311"/>
        <end position="430"/>
    </location>
</feature>
<feature type="domain" description="RING-type" evidence="11">
    <location>
        <begin position="16"/>
        <end position="72"/>
    </location>
</feature>
<dbReference type="GO" id="GO:0006511">
    <property type="term" value="P:ubiquitin-dependent protein catabolic process"/>
    <property type="evidence" value="ECO:0007669"/>
    <property type="project" value="TreeGrafter"/>
</dbReference>
<dbReference type="PANTHER" id="PTHR16079:SF4">
    <property type="entry name" value="E3 UBIQUITIN-PROTEIN LIGASE CHFR"/>
    <property type="match status" value="1"/>
</dbReference>
<dbReference type="AlphaFoldDB" id="A0AAJ0FNS6"/>
<dbReference type="GO" id="GO:0008270">
    <property type="term" value="F:zinc ion binding"/>
    <property type="evidence" value="ECO:0007669"/>
    <property type="project" value="UniProtKB-KW"/>
</dbReference>